<gene>
    <name evidence="2" type="ORF">DLJ74_01265</name>
</gene>
<feature type="domain" description="PepSY" evidence="1">
    <location>
        <begin position="2"/>
        <end position="61"/>
    </location>
</feature>
<dbReference type="EMBL" id="QGTD01000002">
    <property type="protein sequence ID" value="PWU70261.1"/>
    <property type="molecule type" value="Genomic_DNA"/>
</dbReference>
<evidence type="ECO:0000259" key="1">
    <source>
        <dbReference type="Pfam" id="PF03413"/>
    </source>
</evidence>
<accession>A0A317L304</accession>
<protein>
    <recommendedName>
        <fullName evidence="1">PepSY domain-containing protein</fullName>
    </recommendedName>
</protein>
<reference evidence="2 3" key="1">
    <citation type="submission" date="2018-05" db="EMBL/GenBank/DDBJ databases">
        <title>Genomic analysis of Gracilibacillus dipsosauri DD1 reveals novel features of a salt-tolerant amylase.</title>
        <authorList>
            <person name="Deutch C.E."/>
            <person name="Yang S."/>
        </authorList>
    </citation>
    <scope>NUCLEOTIDE SEQUENCE [LARGE SCALE GENOMIC DNA]</scope>
    <source>
        <strain evidence="2 3">DD1</strain>
    </source>
</reference>
<dbReference type="InterPro" id="IPR025711">
    <property type="entry name" value="PepSY"/>
</dbReference>
<dbReference type="OrthoDB" id="2989832at2"/>
<dbReference type="AlphaFoldDB" id="A0A317L304"/>
<sequence>MAKQKFQQQYDVSGSWIYMKPEQYQIHGLTYDVYHGGITKHVDGQHISLEFFVDAKTGSVIQTKTE</sequence>
<name>A0A317L304_9BACI</name>
<dbReference type="Pfam" id="PF03413">
    <property type="entry name" value="PepSY"/>
    <property type="match status" value="1"/>
</dbReference>
<proteinExistence type="predicted"/>
<organism evidence="2 3">
    <name type="scientific">Gracilibacillus dipsosauri</name>
    <dbReference type="NCBI Taxonomy" id="178340"/>
    <lineage>
        <taxon>Bacteria</taxon>
        <taxon>Bacillati</taxon>
        <taxon>Bacillota</taxon>
        <taxon>Bacilli</taxon>
        <taxon>Bacillales</taxon>
        <taxon>Bacillaceae</taxon>
        <taxon>Gracilibacillus</taxon>
    </lineage>
</organism>
<evidence type="ECO:0000313" key="2">
    <source>
        <dbReference type="EMBL" id="PWU70261.1"/>
    </source>
</evidence>
<comment type="caution">
    <text evidence="2">The sequence shown here is derived from an EMBL/GenBank/DDBJ whole genome shotgun (WGS) entry which is preliminary data.</text>
</comment>
<evidence type="ECO:0000313" key="3">
    <source>
        <dbReference type="Proteomes" id="UP000245624"/>
    </source>
</evidence>
<dbReference type="Proteomes" id="UP000245624">
    <property type="component" value="Unassembled WGS sequence"/>
</dbReference>
<keyword evidence="3" id="KW-1185">Reference proteome</keyword>